<dbReference type="EMBL" id="DNWC01000142">
    <property type="protein sequence ID" value="HBJ09489.1"/>
    <property type="molecule type" value="Genomic_DNA"/>
</dbReference>
<dbReference type="SUPFAM" id="SSF52218">
    <property type="entry name" value="Flavoproteins"/>
    <property type="match status" value="1"/>
</dbReference>
<evidence type="ECO:0000256" key="1">
    <source>
        <dbReference type="ARBA" id="ARBA00022723"/>
    </source>
</evidence>
<gene>
    <name evidence="5" type="ORF">DDY73_10855</name>
</gene>
<organism evidence="5 6">
    <name type="scientific">Coprobacter fastidiosus</name>
    <dbReference type="NCBI Taxonomy" id="1099853"/>
    <lineage>
        <taxon>Bacteria</taxon>
        <taxon>Pseudomonadati</taxon>
        <taxon>Bacteroidota</taxon>
        <taxon>Bacteroidia</taxon>
        <taxon>Bacteroidales</taxon>
        <taxon>Barnesiellaceae</taxon>
        <taxon>Coprobacter</taxon>
    </lineage>
</organism>
<keyword evidence="1" id="KW-0479">Metal-binding</keyword>
<reference evidence="5 6" key="1">
    <citation type="journal article" date="2018" name="Nat. Biotechnol.">
        <title>A standardized bacterial taxonomy based on genome phylogeny substantially revises the tree of life.</title>
        <authorList>
            <person name="Parks D.H."/>
            <person name="Chuvochina M."/>
            <person name="Waite D.W."/>
            <person name="Rinke C."/>
            <person name="Skarshewski A."/>
            <person name="Chaumeil P.A."/>
            <person name="Hugenholtz P."/>
        </authorList>
    </citation>
    <scope>NUCLEOTIDE SEQUENCE [LARGE SCALE GENOMIC DNA]</scope>
    <source>
        <strain evidence="5">UBA11482</strain>
    </source>
</reference>
<evidence type="ECO:0000313" key="5">
    <source>
        <dbReference type="EMBL" id="HBJ09489.1"/>
    </source>
</evidence>
<dbReference type="InterPro" id="IPR017896">
    <property type="entry name" value="4Fe4S_Fe-S-bd"/>
</dbReference>
<dbReference type="NCBIfam" id="NF038196">
    <property type="entry name" value="ferrodoxin_EFR1"/>
    <property type="match status" value="1"/>
</dbReference>
<dbReference type="Pfam" id="PF12724">
    <property type="entry name" value="Flavodoxin_5"/>
    <property type="match status" value="1"/>
</dbReference>
<dbReference type="Pfam" id="PF00037">
    <property type="entry name" value="Fer4"/>
    <property type="match status" value="1"/>
</dbReference>
<protein>
    <submittedName>
        <fullName evidence="5">4Fe-4S ferredoxin</fullName>
    </submittedName>
</protein>
<dbReference type="InterPro" id="IPR026816">
    <property type="entry name" value="Flavodoxin_dom"/>
</dbReference>
<comment type="caution">
    <text evidence="5">The sequence shown here is derived from an EMBL/GenBank/DDBJ whole genome shotgun (WGS) entry which is preliminary data.</text>
</comment>
<keyword evidence="2" id="KW-0408">Iron</keyword>
<name>A0A316RKX7_9BACT</name>
<evidence type="ECO:0000313" key="6">
    <source>
        <dbReference type="Proteomes" id="UP000262954"/>
    </source>
</evidence>
<evidence type="ECO:0000256" key="2">
    <source>
        <dbReference type="ARBA" id="ARBA00023004"/>
    </source>
</evidence>
<keyword evidence="3" id="KW-0411">Iron-sulfur</keyword>
<dbReference type="InterPro" id="IPR017900">
    <property type="entry name" value="4Fe4S_Fe_S_CS"/>
</dbReference>
<dbReference type="AlphaFoldDB" id="A0A316RKX7"/>
<dbReference type="PROSITE" id="PS00198">
    <property type="entry name" value="4FE4S_FER_1"/>
    <property type="match status" value="2"/>
</dbReference>
<dbReference type="Proteomes" id="UP000262954">
    <property type="component" value="Unassembled WGS sequence"/>
</dbReference>
<feature type="domain" description="4Fe-4S ferredoxin-type" evidence="4">
    <location>
        <begin position="186"/>
        <end position="215"/>
    </location>
</feature>
<evidence type="ECO:0000259" key="4">
    <source>
        <dbReference type="PROSITE" id="PS51379"/>
    </source>
</evidence>
<dbReference type="PANTHER" id="PTHR43122">
    <property type="entry name" value="FERREDOXIN SUBUNIT OF PYRUVATE:FLAVODOXIN OXIDOREDUCTASE-RELATED"/>
    <property type="match status" value="1"/>
</dbReference>
<accession>A0A316RKX7</accession>
<dbReference type="PROSITE" id="PS51379">
    <property type="entry name" value="4FE4S_FER_2"/>
    <property type="match status" value="2"/>
</dbReference>
<dbReference type="InterPro" id="IPR029039">
    <property type="entry name" value="Flavoprotein-like_sf"/>
</dbReference>
<dbReference type="RefSeq" id="WP_022391121.1">
    <property type="nucleotide sequence ID" value="NZ_DYWG01000097.1"/>
</dbReference>
<evidence type="ECO:0000256" key="3">
    <source>
        <dbReference type="ARBA" id="ARBA00023014"/>
    </source>
</evidence>
<dbReference type="PANTHER" id="PTHR43122:SF1">
    <property type="entry name" value="IRON-SULFUR-BINDING PROTEIN"/>
    <property type="match status" value="1"/>
</dbReference>
<dbReference type="Gene3D" id="3.40.50.360">
    <property type="match status" value="1"/>
</dbReference>
<feature type="domain" description="4Fe-4S ferredoxin-type" evidence="4">
    <location>
        <begin position="222"/>
        <end position="242"/>
    </location>
</feature>
<proteinExistence type="predicted"/>
<dbReference type="SUPFAM" id="SSF54862">
    <property type="entry name" value="4Fe-4S ferredoxins"/>
    <property type="match status" value="1"/>
</dbReference>
<dbReference type="InterPro" id="IPR047964">
    <property type="entry name" value="EFR1-like"/>
</dbReference>
<dbReference type="GO" id="GO:0051536">
    <property type="term" value="F:iron-sulfur cluster binding"/>
    <property type="evidence" value="ECO:0007669"/>
    <property type="project" value="UniProtKB-KW"/>
</dbReference>
<dbReference type="Gene3D" id="3.30.70.20">
    <property type="match status" value="1"/>
</dbReference>
<sequence length="254" mass="29477">MIFYFSGTGNSEWVAKEVAKAQNETICFIPEVMQKKEFYYQVSKKEKIGFVFPIYSWGPPKLILDFIKLIQLEIKYNNYVFFVCTCGDDIGLSKNIFVKALLAKGITCNSGFSVIMPNNYILMKGFDVDSPVLTDKKLREAIPRMEQINSWISNNRSGLFDCKQGHFPFFKTRIIWPLFNKYQISDKDFYATDLCNGCRLCEQKCPVGNIKVDKKPKWQHHCILCLACIHRCPQTAIQYGKKTQKKGRYYKGKK</sequence>
<dbReference type="GO" id="GO:0046872">
    <property type="term" value="F:metal ion binding"/>
    <property type="evidence" value="ECO:0007669"/>
    <property type="project" value="UniProtKB-KW"/>
</dbReference>